<proteinExistence type="predicted"/>
<evidence type="ECO:0000256" key="1">
    <source>
        <dbReference type="ARBA" id="ARBA00004651"/>
    </source>
</evidence>
<feature type="transmembrane region" description="Helical" evidence="7">
    <location>
        <begin position="140"/>
        <end position="160"/>
    </location>
</feature>
<dbReference type="InterPro" id="IPR006726">
    <property type="entry name" value="PHBA_efflux_AaeB/fusaric-R"/>
</dbReference>
<dbReference type="EMBL" id="SJPJ01000001">
    <property type="protein sequence ID" value="TWT81254.1"/>
    <property type="molecule type" value="Genomic_DNA"/>
</dbReference>
<comment type="caution">
    <text evidence="8">The sequence shown here is derived from an EMBL/GenBank/DDBJ whole genome shotgun (WGS) entry which is preliminary data.</text>
</comment>
<evidence type="ECO:0000256" key="2">
    <source>
        <dbReference type="ARBA" id="ARBA00022448"/>
    </source>
</evidence>
<dbReference type="OrthoDB" id="271295at2"/>
<evidence type="ECO:0000256" key="5">
    <source>
        <dbReference type="ARBA" id="ARBA00022989"/>
    </source>
</evidence>
<dbReference type="Pfam" id="PF04632">
    <property type="entry name" value="FUSC"/>
    <property type="match status" value="1"/>
</dbReference>
<evidence type="ECO:0000313" key="8">
    <source>
        <dbReference type="EMBL" id="TWT81254.1"/>
    </source>
</evidence>
<feature type="transmembrane region" description="Helical" evidence="7">
    <location>
        <begin position="109"/>
        <end position="128"/>
    </location>
</feature>
<feature type="transmembrane region" description="Helical" evidence="7">
    <location>
        <begin position="367"/>
        <end position="385"/>
    </location>
</feature>
<feature type="transmembrane region" description="Helical" evidence="7">
    <location>
        <begin position="391"/>
        <end position="412"/>
    </location>
</feature>
<keyword evidence="9" id="KW-1185">Reference proteome</keyword>
<keyword evidence="5 7" id="KW-1133">Transmembrane helix</keyword>
<comment type="subcellular location">
    <subcellularLocation>
        <location evidence="1">Cell membrane</location>
        <topology evidence="1">Multi-pass membrane protein</topology>
    </subcellularLocation>
</comment>
<evidence type="ECO:0000256" key="4">
    <source>
        <dbReference type="ARBA" id="ARBA00022692"/>
    </source>
</evidence>
<sequence length="725" mass="80140">MKSLFLGLDSARLLLALKTCLAIVLALGITLSLDWKPSFMAILMVTMQTAFFGATFKKTILYILGTLSGSMTGVAMIAMFAHDRRLFILGMVVLTGIGLYRLQKSREPYAWMIFLVTLALAGWLPAAHPSAAFDIAVMRATTICVGVIVVYCVHGIILPVRAGKAFERQLSAFVDGCRHIHSLVSSAVAGNEPDVEALRRAETAQIKTIAALRSTLDAATVDTKRFKQFHVGYQQLIGQLQDLLLALLSVRSSITSSRNLTSPIMGDHLHSTMQMIDGELRGLASDLVRERDAEALNRESTTGESDLGRLDTSESLQDAMIADQLNIVASSAAKVRAALACVEDPGQTSPPPPSPTREPFSLRSVQVQKAALGSVVMLLTILLFIQTQWPMGLSLAMIFLVLAICFNCLMPLMMISRQMLLSLLVGPLIAAVLYFGIMPRIDQYVELIPWLVVVFVPLLYWQSNPKPQASLLAMFSSLFLIALLSLDEQRQSYSFSSFFEMWLGLCGGFGVPVLIFGLFSTVVPEQKFLTQVRSFFAGCGQSMQSLTNTPPDSPATTTTIQSGRKQRLGLIKQMHMWSRLVNYRRFPDAYGRRTQAMVESIQRAALWLESAEDSRRKSVDSIPDPLRDPYQRLYDTCAASFQSIADALANLEPAPDLPDTTARIRDIESQCAELRRSAAENDEVQASVLRTMIATAHLRWLANAISDCCDNANHIDWKEWNRNHF</sequence>
<feature type="transmembrane region" description="Helical" evidence="7">
    <location>
        <begin position="443"/>
        <end position="461"/>
    </location>
</feature>
<dbReference type="PANTHER" id="PTHR30509">
    <property type="entry name" value="P-HYDROXYBENZOIC ACID EFFLUX PUMP SUBUNIT-RELATED"/>
    <property type="match status" value="1"/>
</dbReference>
<reference evidence="8 9" key="1">
    <citation type="submission" date="2019-02" db="EMBL/GenBank/DDBJ databases">
        <title>Deep-cultivation of Planctomycetes and their phenomic and genomic characterization uncovers novel biology.</title>
        <authorList>
            <person name="Wiegand S."/>
            <person name="Jogler M."/>
            <person name="Boedeker C."/>
            <person name="Pinto D."/>
            <person name="Vollmers J."/>
            <person name="Rivas-Marin E."/>
            <person name="Kohn T."/>
            <person name="Peeters S.H."/>
            <person name="Heuer A."/>
            <person name="Rast P."/>
            <person name="Oberbeckmann S."/>
            <person name="Bunk B."/>
            <person name="Jeske O."/>
            <person name="Meyerdierks A."/>
            <person name="Storesund J.E."/>
            <person name="Kallscheuer N."/>
            <person name="Luecker S."/>
            <person name="Lage O.M."/>
            <person name="Pohl T."/>
            <person name="Merkel B.J."/>
            <person name="Hornburger P."/>
            <person name="Mueller R.-W."/>
            <person name="Bruemmer F."/>
            <person name="Labrenz M."/>
            <person name="Spormann A.M."/>
            <person name="Op Den Camp H."/>
            <person name="Overmann J."/>
            <person name="Amann R."/>
            <person name="Jetten M.S.M."/>
            <person name="Mascher T."/>
            <person name="Medema M.H."/>
            <person name="Devos D.P."/>
            <person name="Kaster A.-K."/>
            <person name="Ovreas L."/>
            <person name="Rohde M."/>
            <person name="Galperin M.Y."/>
            <person name="Jogler C."/>
        </authorList>
    </citation>
    <scope>NUCLEOTIDE SEQUENCE [LARGE SCALE GENOMIC DNA]</scope>
    <source>
        <strain evidence="8 9">CA13</strain>
    </source>
</reference>
<dbReference type="GO" id="GO:0005886">
    <property type="term" value="C:plasma membrane"/>
    <property type="evidence" value="ECO:0007669"/>
    <property type="project" value="UniProtKB-SubCell"/>
</dbReference>
<organism evidence="8 9">
    <name type="scientific">Novipirellula herctigrandis</name>
    <dbReference type="NCBI Taxonomy" id="2527986"/>
    <lineage>
        <taxon>Bacteria</taxon>
        <taxon>Pseudomonadati</taxon>
        <taxon>Planctomycetota</taxon>
        <taxon>Planctomycetia</taxon>
        <taxon>Pirellulales</taxon>
        <taxon>Pirellulaceae</taxon>
        <taxon>Novipirellula</taxon>
    </lineage>
</organism>
<feature type="transmembrane region" description="Helical" evidence="7">
    <location>
        <begin position="86"/>
        <end position="102"/>
    </location>
</feature>
<keyword evidence="2" id="KW-0813">Transport</keyword>
<dbReference type="Proteomes" id="UP000315010">
    <property type="component" value="Unassembled WGS sequence"/>
</dbReference>
<evidence type="ECO:0000256" key="6">
    <source>
        <dbReference type="ARBA" id="ARBA00023136"/>
    </source>
</evidence>
<gene>
    <name evidence="8" type="ORF">CA13_27050</name>
</gene>
<protein>
    <submittedName>
        <fullName evidence="8">Fusaric acid resistance protein family protein</fullName>
    </submittedName>
</protein>
<keyword evidence="6 7" id="KW-0472">Membrane</keyword>
<feature type="transmembrane region" description="Helical" evidence="7">
    <location>
        <begin position="61"/>
        <end position="80"/>
    </location>
</feature>
<dbReference type="RefSeq" id="WP_146397083.1">
    <property type="nucleotide sequence ID" value="NZ_SJPJ01000001.1"/>
</dbReference>
<evidence type="ECO:0000256" key="7">
    <source>
        <dbReference type="SAM" id="Phobius"/>
    </source>
</evidence>
<accession>A0A5C5Z1R0</accession>
<feature type="transmembrane region" description="Helical" evidence="7">
    <location>
        <begin position="501"/>
        <end position="523"/>
    </location>
</feature>
<feature type="transmembrane region" description="Helical" evidence="7">
    <location>
        <begin position="468"/>
        <end position="486"/>
    </location>
</feature>
<dbReference type="GO" id="GO:0022857">
    <property type="term" value="F:transmembrane transporter activity"/>
    <property type="evidence" value="ECO:0007669"/>
    <property type="project" value="InterPro"/>
</dbReference>
<keyword evidence="3" id="KW-1003">Cell membrane</keyword>
<feature type="transmembrane region" description="Helical" evidence="7">
    <location>
        <begin position="12"/>
        <end position="33"/>
    </location>
</feature>
<feature type="transmembrane region" description="Helical" evidence="7">
    <location>
        <begin position="39"/>
        <end position="56"/>
    </location>
</feature>
<dbReference type="AlphaFoldDB" id="A0A5C5Z1R0"/>
<dbReference type="PANTHER" id="PTHR30509:SF9">
    <property type="entry name" value="MULTIDRUG RESISTANCE PROTEIN MDTO"/>
    <property type="match status" value="1"/>
</dbReference>
<evidence type="ECO:0000313" key="9">
    <source>
        <dbReference type="Proteomes" id="UP000315010"/>
    </source>
</evidence>
<name>A0A5C5Z1R0_9BACT</name>
<feature type="transmembrane region" description="Helical" evidence="7">
    <location>
        <begin position="419"/>
        <end position="437"/>
    </location>
</feature>
<evidence type="ECO:0000256" key="3">
    <source>
        <dbReference type="ARBA" id="ARBA00022475"/>
    </source>
</evidence>
<keyword evidence="4 7" id="KW-0812">Transmembrane</keyword>